<accession>A0A5D2RCZ1</accession>
<dbReference type="AlphaFoldDB" id="A0A5D2RCZ1"/>
<evidence type="ECO:0000313" key="2">
    <source>
        <dbReference type="Proteomes" id="UP000322667"/>
    </source>
</evidence>
<protein>
    <submittedName>
        <fullName evidence="1">Uncharacterized protein</fullName>
    </submittedName>
</protein>
<keyword evidence="2" id="KW-1185">Reference proteome</keyword>
<evidence type="ECO:0000313" key="1">
    <source>
        <dbReference type="EMBL" id="TYI38701.1"/>
    </source>
</evidence>
<name>A0A5D2RCZ1_GOSTO</name>
<dbReference type="Proteomes" id="UP000322667">
    <property type="component" value="Chromosome A02"/>
</dbReference>
<reference evidence="1 2" key="1">
    <citation type="submission" date="2019-07" db="EMBL/GenBank/DDBJ databases">
        <title>WGS assembly of Gossypium tomentosum.</title>
        <authorList>
            <person name="Chen Z.J."/>
            <person name="Sreedasyam A."/>
            <person name="Ando A."/>
            <person name="Song Q."/>
            <person name="De L."/>
            <person name="Hulse-Kemp A."/>
            <person name="Ding M."/>
            <person name="Ye W."/>
            <person name="Kirkbride R."/>
            <person name="Jenkins J."/>
            <person name="Plott C."/>
            <person name="Lovell J."/>
            <person name="Lin Y.-M."/>
            <person name="Vaughn R."/>
            <person name="Liu B."/>
            <person name="Li W."/>
            <person name="Simpson S."/>
            <person name="Scheffler B."/>
            <person name="Saski C."/>
            <person name="Grover C."/>
            <person name="Hu G."/>
            <person name="Conover J."/>
            <person name="Carlson J."/>
            <person name="Shu S."/>
            <person name="Boston L."/>
            <person name="Williams M."/>
            <person name="Peterson D."/>
            <person name="Mcgee K."/>
            <person name="Jones D."/>
            <person name="Wendel J."/>
            <person name="Stelly D."/>
            <person name="Grimwood J."/>
            <person name="Schmutz J."/>
        </authorList>
    </citation>
    <scope>NUCLEOTIDE SEQUENCE [LARGE SCALE GENOMIC DNA]</scope>
    <source>
        <strain evidence="1">7179.01</strain>
    </source>
</reference>
<organism evidence="1 2">
    <name type="scientific">Gossypium tomentosum</name>
    <name type="common">Hawaiian cotton</name>
    <name type="synonym">Gossypium sandvicense</name>
    <dbReference type="NCBI Taxonomy" id="34277"/>
    <lineage>
        <taxon>Eukaryota</taxon>
        <taxon>Viridiplantae</taxon>
        <taxon>Streptophyta</taxon>
        <taxon>Embryophyta</taxon>
        <taxon>Tracheophyta</taxon>
        <taxon>Spermatophyta</taxon>
        <taxon>Magnoliopsida</taxon>
        <taxon>eudicotyledons</taxon>
        <taxon>Gunneridae</taxon>
        <taxon>Pentapetalae</taxon>
        <taxon>rosids</taxon>
        <taxon>malvids</taxon>
        <taxon>Malvales</taxon>
        <taxon>Malvaceae</taxon>
        <taxon>Malvoideae</taxon>
        <taxon>Gossypium</taxon>
    </lineage>
</organism>
<sequence length="195" mass="21048">MQSKPHANAKDLARKFPLHTKLAQIRFTIRANAQTIMASKRCLTAAINPQLIGFHLALADMQIAPSKADDMQSTAKSLPTQVATMEIRYKETAVRRKPLVKAWLSKNIGKKVDKSALSNGSAMTDKSTSAPSGVLTASFKVLRPDTSQMVIYDPRQHHGTTVPSNTTTAILAAPNLLNPMATVVGAASNPLTYNL</sequence>
<proteinExistence type="predicted"/>
<dbReference type="EMBL" id="CM017611">
    <property type="protein sequence ID" value="TYI38701.1"/>
    <property type="molecule type" value="Genomic_DNA"/>
</dbReference>
<gene>
    <name evidence="1" type="ORF">ES332_A02G046700v1</name>
</gene>